<accession>A0A811UZI3</accession>
<evidence type="ECO:0000313" key="2">
    <source>
        <dbReference type="Proteomes" id="UP000606786"/>
    </source>
</evidence>
<proteinExistence type="predicted"/>
<dbReference type="Proteomes" id="UP000606786">
    <property type="component" value="Unassembled WGS sequence"/>
</dbReference>
<dbReference type="EMBL" id="CAJHJT010000034">
    <property type="protein sequence ID" value="CAD7004260.1"/>
    <property type="molecule type" value="Genomic_DNA"/>
</dbReference>
<gene>
    <name evidence="1" type="ORF">CCAP1982_LOCUS12680</name>
</gene>
<keyword evidence="2" id="KW-1185">Reference proteome</keyword>
<organism evidence="1 2">
    <name type="scientific">Ceratitis capitata</name>
    <name type="common">Mediterranean fruit fly</name>
    <name type="synonym">Tephritis capitata</name>
    <dbReference type="NCBI Taxonomy" id="7213"/>
    <lineage>
        <taxon>Eukaryota</taxon>
        <taxon>Metazoa</taxon>
        <taxon>Ecdysozoa</taxon>
        <taxon>Arthropoda</taxon>
        <taxon>Hexapoda</taxon>
        <taxon>Insecta</taxon>
        <taxon>Pterygota</taxon>
        <taxon>Neoptera</taxon>
        <taxon>Endopterygota</taxon>
        <taxon>Diptera</taxon>
        <taxon>Brachycera</taxon>
        <taxon>Muscomorpha</taxon>
        <taxon>Tephritoidea</taxon>
        <taxon>Tephritidae</taxon>
        <taxon>Ceratitis</taxon>
        <taxon>Ceratitis</taxon>
    </lineage>
</organism>
<sequence length="147" mass="16227">MVPTELQALSAYAERKNKYKHFLAHTVDVRAWIRKYVCHLHFNFISTHSCNAYHANAGFKVVVDFMALRRCGSAMAARCPFADNLHEFAIIVDGVSMDVIASGDSMIATTLSPLANGTQQQQTLGSSQRQQHASPCMQIMSHATNVA</sequence>
<comment type="caution">
    <text evidence="1">The sequence shown here is derived from an EMBL/GenBank/DDBJ whole genome shotgun (WGS) entry which is preliminary data.</text>
</comment>
<dbReference type="AlphaFoldDB" id="A0A811UZI3"/>
<protein>
    <submittedName>
        <fullName evidence="1">(Mediterranean fruit fly) hypothetical protein</fullName>
    </submittedName>
</protein>
<reference evidence="1" key="1">
    <citation type="submission" date="2020-11" db="EMBL/GenBank/DDBJ databases">
        <authorList>
            <person name="Whitehead M."/>
        </authorList>
    </citation>
    <scope>NUCLEOTIDE SEQUENCE</scope>
    <source>
        <strain evidence="1">EGII</strain>
    </source>
</reference>
<name>A0A811UZI3_CERCA</name>
<evidence type="ECO:0000313" key="1">
    <source>
        <dbReference type="EMBL" id="CAD7004260.1"/>
    </source>
</evidence>